<dbReference type="PROSITE" id="PS00639">
    <property type="entry name" value="THIOL_PROTEASE_HIS"/>
    <property type="match status" value="1"/>
</dbReference>
<evidence type="ECO:0000256" key="1">
    <source>
        <dbReference type="ARBA" id="ARBA00008455"/>
    </source>
</evidence>
<dbReference type="InterPro" id="IPR013128">
    <property type="entry name" value="Peptidase_C1A"/>
</dbReference>
<keyword evidence="4" id="KW-0788">Thiol protease</keyword>
<dbReference type="InterPro" id="IPR025661">
    <property type="entry name" value="Pept_asp_AS"/>
</dbReference>
<dbReference type="SMART" id="SM00645">
    <property type="entry name" value="Pept_C1"/>
    <property type="match status" value="1"/>
</dbReference>
<feature type="domain" description="Cathepsin propeptide inhibitor" evidence="9">
    <location>
        <begin position="53"/>
        <end position="109"/>
    </location>
</feature>
<dbReference type="InterPro" id="IPR039417">
    <property type="entry name" value="Peptidase_C1A_papain-like"/>
</dbReference>
<dbReference type="GO" id="GO:0008234">
    <property type="term" value="F:cysteine-type peptidase activity"/>
    <property type="evidence" value="ECO:0007669"/>
    <property type="project" value="UniProtKB-KW"/>
</dbReference>
<keyword evidence="5" id="KW-1015">Disulfide bond</keyword>
<accession>A0A8T0KMX3</accession>
<keyword evidence="7" id="KW-0732">Signal</keyword>
<sequence>MRTSRSSAPTILIVLFTVFTVSSALDLSIISYDRTTYADKTARRSDKEVRTIYEEWLVKNGKLHTTLDQKEKRFQIFKDNLKFIDDHNAENRTYKVGLNRFADLNNDEYRSKYLTTKINPQRMMAKPSADGICDQYKQNARAVTIDGYERVPAYDELALKKAVANQPVSVAIEAYGREFQLYESGIFTGTCGTFIDHGVAAVGYGTENGTDYWIVKNSWGEKWGEAGYVRMERNIAEDTAGKCGIAILSFYPIKRGQNLSNPVNPLGIYM</sequence>
<gene>
    <name evidence="10" type="ORF">HKW66_Vig0096080</name>
</gene>
<evidence type="ECO:0000256" key="3">
    <source>
        <dbReference type="ARBA" id="ARBA00022801"/>
    </source>
</evidence>
<reference evidence="10 11" key="1">
    <citation type="submission" date="2020-05" db="EMBL/GenBank/DDBJ databases">
        <title>Vigna angularis (adzuki bean) Var. LongXiaoDou No. 4 denovo assembly.</title>
        <authorList>
            <person name="Xiang H."/>
        </authorList>
    </citation>
    <scope>NUCLEOTIDE SEQUENCE [LARGE SCALE GENOMIC DNA]</scope>
    <source>
        <tissue evidence="10">Leaf</tissue>
    </source>
</reference>
<keyword evidence="6" id="KW-0325">Glycoprotein</keyword>
<feature type="chain" id="PRO_5035909819" evidence="7">
    <location>
        <begin position="25"/>
        <end position="270"/>
    </location>
</feature>
<evidence type="ECO:0000256" key="5">
    <source>
        <dbReference type="ARBA" id="ARBA00023157"/>
    </source>
</evidence>
<keyword evidence="2" id="KW-0645">Protease</keyword>
<dbReference type="AlphaFoldDB" id="A0A8T0KMX3"/>
<dbReference type="PROSITE" id="PS00640">
    <property type="entry name" value="THIOL_PROTEASE_ASN"/>
    <property type="match status" value="1"/>
</dbReference>
<dbReference type="InterPro" id="IPR013201">
    <property type="entry name" value="Prot_inhib_I29"/>
</dbReference>
<dbReference type="Proteomes" id="UP000743370">
    <property type="component" value="Unassembled WGS sequence"/>
</dbReference>
<evidence type="ECO:0000259" key="9">
    <source>
        <dbReference type="SMART" id="SM00848"/>
    </source>
</evidence>
<dbReference type="GO" id="GO:0006508">
    <property type="term" value="P:proteolysis"/>
    <property type="evidence" value="ECO:0007669"/>
    <property type="project" value="UniProtKB-KW"/>
</dbReference>
<evidence type="ECO:0000256" key="7">
    <source>
        <dbReference type="SAM" id="SignalP"/>
    </source>
</evidence>
<dbReference type="SUPFAM" id="SSF54001">
    <property type="entry name" value="Cysteine proteinases"/>
    <property type="match status" value="1"/>
</dbReference>
<proteinExistence type="inferred from homology"/>
<feature type="domain" description="Peptidase C1A papain C-terminal" evidence="8">
    <location>
        <begin position="52"/>
        <end position="253"/>
    </location>
</feature>
<evidence type="ECO:0000313" key="10">
    <source>
        <dbReference type="EMBL" id="KAG2400538.1"/>
    </source>
</evidence>
<name>A0A8T0KMX3_PHAAN</name>
<dbReference type="Gene3D" id="1.10.287.2250">
    <property type="match status" value="1"/>
</dbReference>
<dbReference type="EMBL" id="JABFOF010000004">
    <property type="protein sequence ID" value="KAG2400538.1"/>
    <property type="molecule type" value="Genomic_DNA"/>
</dbReference>
<dbReference type="PANTHER" id="PTHR12411">
    <property type="entry name" value="CYSTEINE PROTEASE FAMILY C1-RELATED"/>
    <property type="match status" value="1"/>
</dbReference>
<dbReference type="CDD" id="cd02248">
    <property type="entry name" value="Peptidase_C1A"/>
    <property type="match status" value="1"/>
</dbReference>
<evidence type="ECO:0000256" key="6">
    <source>
        <dbReference type="ARBA" id="ARBA00023180"/>
    </source>
</evidence>
<comment type="caution">
    <text evidence="10">The sequence shown here is derived from an EMBL/GenBank/DDBJ whole genome shotgun (WGS) entry which is preliminary data.</text>
</comment>
<protein>
    <submittedName>
        <fullName evidence="10">Cysteine proteinase</fullName>
    </submittedName>
</protein>
<dbReference type="InterPro" id="IPR025660">
    <property type="entry name" value="Pept_his_AS"/>
</dbReference>
<dbReference type="Gene3D" id="3.90.70.10">
    <property type="entry name" value="Cysteine proteinases"/>
    <property type="match status" value="1"/>
</dbReference>
<dbReference type="Pfam" id="PF08246">
    <property type="entry name" value="Inhibitor_I29"/>
    <property type="match status" value="1"/>
</dbReference>
<dbReference type="SMART" id="SM00848">
    <property type="entry name" value="Inhibitor_I29"/>
    <property type="match status" value="1"/>
</dbReference>
<evidence type="ECO:0000259" key="8">
    <source>
        <dbReference type="SMART" id="SM00645"/>
    </source>
</evidence>
<dbReference type="Pfam" id="PF00112">
    <property type="entry name" value="Peptidase_C1"/>
    <property type="match status" value="1"/>
</dbReference>
<feature type="signal peptide" evidence="7">
    <location>
        <begin position="1"/>
        <end position="24"/>
    </location>
</feature>
<evidence type="ECO:0000256" key="4">
    <source>
        <dbReference type="ARBA" id="ARBA00022807"/>
    </source>
</evidence>
<evidence type="ECO:0000256" key="2">
    <source>
        <dbReference type="ARBA" id="ARBA00022670"/>
    </source>
</evidence>
<keyword evidence="3" id="KW-0378">Hydrolase</keyword>
<dbReference type="InterPro" id="IPR000668">
    <property type="entry name" value="Peptidase_C1A_C"/>
</dbReference>
<comment type="similarity">
    <text evidence="1">Belongs to the peptidase C1 family.</text>
</comment>
<dbReference type="InterPro" id="IPR038765">
    <property type="entry name" value="Papain-like_cys_pep_sf"/>
</dbReference>
<evidence type="ECO:0000313" key="11">
    <source>
        <dbReference type="Proteomes" id="UP000743370"/>
    </source>
</evidence>
<organism evidence="10 11">
    <name type="scientific">Phaseolus angularis</name>
    <name type="common">Azuki bean</name>
    <name type="synonym">Vigna angularis</name>
    <dbReference type="NCBI Taxonomy" id="3914"/>
    <lineage>
        <taxon>Eukaryota</taxon>
        <taxon>Viridiplantae</taxon>
        <taxon>Streptophyta</taxon>
        <taxon>Embryophyta</taxon>
        <taxon>Tracheophyta</taxon>
        <taxon>Spermatophyta</taxon>
        <taxon>Magnoliopsida</taxon>
        <taxon>eudicotyledons</taxon>
        <taxon>Gunneridae</taxon>
        <taxon>Pentapetalae</taxon>
        <taxon>rosids</taxon>
        <taxon>fabids</taxon>
        <taxon>Fabales</taxon>
        <taxon>Fabaceae</taxon>
        <taxon>Papilionoideae</taxon>
        <taxon>50 kb inversion clade</taxon>
        <taxon>NPAAA clade</taxon>
        <taxon>indigoferoid/millettioid clade</taxon>
        <taxon>Phaseoleae</taxon>
        <taxon>Vigna</taxon>
    </lineage>
</organism>